<comment type="caution">
    <text evidence="2">The sequence shown here is derived from an EMBL/GenBank/DDBJ whole genome shotgun (WGS) entry which is preliminary data.</text>
</comment>
<evidence type="ECO:0000256" key="1">
    <source>
        <dbReference type="SAM" id="Phobius"/>
    </source>
</evidence>
<dbReference type="AlphaFoldDB" id="A0A8J7SCR6"/>
<keyword evidence="1" id="KW-1133">Transmembrane helix</keyword>
<protein>
    <submittedName>
        <fullName evidence="2">Uncharacterized protein</fullName>
    </submittedName>
</protein>
<sequence length="158" mass="17927">MLMIILKWSLRTTLYLFFSTFLWGCIYFVFDKQITDRCISFIISEVAAGAIAGLVGAFIYDKYMELTKLYFQLDPSSNTASNSNCTSNVSLSKGVDLIFYILPFVWFFIRFGTEKPIVIARSEFVSAILIGGWIALGFNSMFLQGIFRNKIQNAISGR</sequence>
<keyword evidence="1" id="KW-0472">Membrane</keyword>
<name>A0A8J7SCR6_9BACT</name>
<dbReference type="RefSeq" id="WP_199386326.1">
    <property type="nucleotide sequence ID" value="NZ_JAEMHM010000022.1"/>
</dbReference>
<feature type="transmembrane region" description="Helical" evidence="1">
    <location>
        <begin position="42"/>
        <end position="60"/>
    </location>
</feature>
<evidence type="ECO:0000313" key="3">
    <source>
        <dbReference type="Proteomes" id="UP000636888"/>
    </source>
</evidence>
<organism evidence="2 3">
    <name type="scientific">Geomesophilobacter sediminis</name>
    <dbReference type="NCBI Taxonomy" id="2798584"/>
    <lineage>
        <taxon>Bacteria</taxon>
        <taxon>Pseudomonadati</taxon>
        <taxon>Thermodesulfobacteriota</taxon>
        <taxon>Desulfuromonadia</taxon>
        <taxon>Geobacterales</taxon>
        <taxon>Geobacteraceae</taxon>
        <taxon>Geomesophilobacter</taxon>
    </lineage>
</organism>
<keyword evidence="3" id="KW-1185">Reference proteome</keyword>
<dbReference type="EMBL" id="JAEMHM010000022">
    <property type="protein sequence ID" value="MBJ6727349.1"/>
    <property type="molecule type" value="Genomic_DNA"/>
</dbReference>
<feature type="transmembrane region" description="Helical" evidence="1">
    <location>
        <begin position="125"/>
        <end position="147"/>
    </location>
</feature>
<feature type="transmembrane region" description="Helical" evidence="1">
    <location>
        <begin position="12"/>
        <end position="30"/>
    </location>
</feature>
<dbReference type="Proteomes" id="UP000636888">
    <property type="component" value="Unassembled WGS sequence"/>
</dbReference>
<feature type="transmembrane region" description="Helical" evidence="1">
    <location>
        <begin position="97"/>
        <end position="113"/>
    </location>
</feature>
<gene>
    <name evidence="2" type="ORF">JFN93_21770</name>
</gene>
<proteinExistence type="predicted"/>
<evidence type="ECO:0000313" key="2">
    <source>
        <dbReference type="EMBL" id="MBJ6727349.1"/>
    </source>
</evidence>
<keyword evidence="1" id="KW-0812">Transmembrane</keyword>
<reference evidence="2" key="1">
    <citation type="submission" date="2020-12" db="EMBL/GenBank/DDBJ databases">
        <title>Geomonas sp. Red875, isolated from river sediment.</title>
        <authorList>
            <person name="Xu Z."/>
            <person name="Zhang Z."/>
            <person name="Masuda Y."/>
            <person name="Itoh H."/>
            <person name="Senoo K."/>
        </authorList>
    </citation>
    <scope>NUCLEOTIDE SEQUENCE</scope>
    <source>
        <strain evidence="2">Red875</strain>
    </source>
</reference>
<accession>A0A8J7SCR6</accession>